<reference evidence="14" key="1">
    <citation type="submission" date="2017-11" db="EMBL/GenBank/DDBJ databases">
        <title>The draft genome sequence of Chromatocurvus sp. F02.</title>
        <authorList>
            <person name="Du Z.-J."/>
            <person name="Chang Y.-Q."/>
        </authorList>
    </citation>
    <scope>NUCLEOTIDE SEQUENCE [LARGE SCALE GENOMIC DNA]</scope>
    <source>
        <strain evidence="14">F02</strain>
    </source>
</reference>
<dbReference type="NCBIfam" id="NF002481">
    <property type="entry name" value="PRK01747.1-2"/>
    <property type="match status" value="1"/>
</dbReference>
<dbReference type="RefSeq" id="WP_101521234.1">
    <property type="nucleotide sequence ID" value="NZ_PKLZ01000007.1"/>
</dbReference>
<dbReference type="OrthoDB" id="9786494at2"/>
<dbReference type="Proteomes" id="UP000234845">
    <property type="component" value="Unassembled WGS sequence"/>
</dbReference>
<comment type="catalytic activity">
    <reaction evidence="10">
        <text>5-aminomethyl-2-thiouridine(34) in tRNA + S-adenosyl-L-methionine = 5-methylaminomethyl-2-thiouridine(34) in tRNA + S-adenosyl-L-homocysteine + H(+)</text>
        <dbReference type="Rhea" id="RHEA:19569"/>
        <dbReference type="Rhea" id="RHEA-COMP:10195"/>
        <dbReference type="Rhea" id="RHEA-COMP:10197"/>
        <dbReference type="ChEBI" id="CHEBI:15378"/>
        <dbReference type="ChEBI" id="CHEBI:57856"/>
        <dbReference type="ChEBI" id="CHEBI:59789"/>
        <dbReference type="ChEBI" id="CHEBI:74454"/>
        <dbReference type="ChEBI" id="CHEBI:74455"/>
        <dbReference type="EC" id="2.1.1.61"/>
    </reaction>
</comment>
<dbReference type="InterPro" id="IPR023032">
    <property type="entry name" value="tRNA_MAMT_biosynth_bifunc_MnmC"/>
</dbReference>
<protein>
    <recommendedName>
        <fullName evidence="10">tRNA 5-methylaminomethyl-2-thiouridine biosynthesis bifunctional protein MnmC</fullName>
        <shortName evidence="10">tRNA mnm(5)s(2)U biosynthesis bifunctional protein</shortName>
    </recommendedName>
    <domain>
        <recommendedName>
            <fullName evidence="10">tRNA (mnm(5)s(2)U34)-methyltransferase</fullName>
            <ecNumber evidence="10">2.1.1.61</ecNumber>
        </recommendedName>
    </domain>
    <domain>
        <recommendedName>
            <fullName evidence="10">FAD-dependent cmnm(5)s(2)U34 oxidoreductase</fullName>
            <ecNumber evidence="10">1.5.-.-</ecNumber>
        </recommendedName>
    </domain>
</protein>
<keyword evidence="3 10" id="KW-0285">Flavoprotein</keyword>
<dbReference type="GO" id="GO:0005737">
    <property type="term" value="C:cytoplasm"/>
    <property type="evidence" value="ECO:0007669"/>
    <property type="project" value="UniProtKB-SubCell"/>
</dbReference>
<dbReference type="GO" id="GO:0050660">
    <property type="term" value="F:flavin adenine dinucleotide binding"/>
    <property type="evidence" value="ECO:0007669"/>
    <property type="project" value="UniProtKB-UniRule"/>
</dbReference>
<dbReference type="Gene3D" id="3.50.50.60">
    <property type="entry name" value="FAD/NAD(P)-binding domain"/>
    <property type="match status" value="1"/>
</dbReference>
<feature type="domain" description="FAD dependent oxidoreductase" evidence="11">
    <location>
        <begin position="272"/>
        <end position="638"/>
    </location>
</feature>
<dbReference type="InterPro" id="IPR036188">
    <property type="entry name" value="FAD/NAD-bd_sf"/>
</dbReference>
<keyword evidence="9 10" id="KW-0511">Multifunctional enzyme</keyword>
<comment type="subcellular location">
    <subcellularLocation>
        <location evidence="10">Cytoplasm</location>
    </subcellularLocation>
</comment>
<evidence type="ECO:0000256" key="5">
    <source>
        <dbReference type="ARBA" id="ARBA00022691"/>
    </source>
</evidence>
<evidence type="ECO:0000313" key="14">
    <source>
        <dbReference type="Proteomes" id="UP000234845"/>
    </source>
</evidence>
<dbReference type="InterPro" id="IPR029063">
    <property type="entry name" value="SAM-dependent_MTases_sf"/>
</dbReference>
<dbReference type="InterPro" id="IPR017610">
    <property type="entry name" value="tRNA_S-uridine_synth_MnmC_C"/>
</dbReference>
<keyword evidence="1 10" id="KW-0963">Cytoplasm</keyword>
<gene>
    <name evidence="10" type="primary">mnmC</name>
    <name evidence="13" type="ORF">CWI75_09350</name>
</gene>
<dbReference type="PANTHER" id="PTHR13847">
    <property type="entry name" value="SARCOSINE DEHYDROGENASE-RELATED"/>
    <property type="match status" value="1"/>
</dbReference>
<keyword evidence="7 10" id="KW-0274">FAD</keyword>
<dbReference type="GO" id="GO:0002097">
    <property type="term" value="P:tRNA wobble base modification"/>
    <property type="evidence" value="ECO:0007669"/>
    <property type="project" value="UniProtKB-UniRule"/>
</dbReference>
<feature type="domain" description="MnmC-like methyltransferase" evidence="12">
    <location>
        <begin position="124"/>
        <end position="243"/>
    </location>
</feature>
<feature type="region of interest" description="tRNA (mnm(5)s(2)U34)-methyltransferase" evidence="10">
    <location>
        <begin position="1"/>
        <end position="246"/>
    </location>
</feature>
<comment type="cofactor">
    <cofactor evidence="10">
        <name>FAD</name>
        <dbReference type="ChEBI" id="CHEBI:57692"/>
    </cofactor>
</comment>
<keyword evidence="5 10" id="KW-0949">S-adenosyl-L-methionine</keyword>
<evidence type="ECO:0000256" key="6">
    <source>
        <dbReference type="ARBA" id="ARBA00022694"/>
    </source>
</evidence>
<dbReference type="EC" id="2.1.1.61" evidence="10"/>
<keyword evidence="6 10" id="KW-0819">tRNA processing</keyword>
<keyword evidence="2 10" id="KW-0489">Methyltransferase</keyword>
<comment type="caution">
    <text evidence="13">The sequence shown here is derived from an EMBL/GenBank/DDBJ whole genome shotgun (WGS) entry which is preliminary data.</text>
</comment>
<comment type="function">
    <text evidence="10">Catalyzes the last two steps in the biosynthesis of 5-methylaminomethyl-2-thiouridine (mnm(5)s(2)U) at the wobble position (U34) in tRNA. Catalyzes the FAD-dependent demodification of cmnm(5)s(2)U34 to nm(5)s(2)U34, followed by the transfer of a methyl group from S-adenosyl-L-methionine to nm(5)s(2)U34, to form mnm(5)s(2)U34.</text>
</comment>
<dbReference type="Pfam" id="PF05430">
    <property type="entry name" value="Methyltransf_30"/>
    <property type="match status" value="1"/>
</dbReference>
<dbReference type="EC" id="1.5.-.-" evidence="10"/>
<accession>A0A2N5Y323</accession>
<dbReference type="PANTHER" id="PTHR13847:SF283">
    <property type="entry name" value="TRNA 5-METHYLAMINOMETHYL-2-THIOURIDINE BIOSYNTHESIS BIFUNCTIONAL PROTEIN MNMC"/>
    <property type="match status" value="1"/>
</dbReference>
<dbReference type="AlphaFoldDB" id="A0A2N5Y323"/>
<dbReference type="NCBIfam" id="TIGR03197">
    <property type="entry name" value="MnmC_Cterm"/>
    <property type="match status" value="1"/>
</dbReference>
<evidence type="ECO:0000256" key="4">
    <source>
        <dbReference type="ARBA" id="ARBA00022679"/>
    </source>
</evidence>
<organism evidence="13 14">
    <name type="scientific">Kineobactrum sediminis</name>
    <dbReference type="NCBI Taxonomy" id="1905677"/>
    <lineage>
        <taxon>Bacteria</taxon>
        <taxon>Pseudomonadati</taxon>
        <taxon>Pseudomonadota</taxon>
        <taxon>Gammaproteobacteria</taxon>
        <taxon>Cellvibrionales</taxon>
        <taxon>Halieaceae</taxon>
        <taxon>Kineobactrum</taxon>
    </lineage>
</organism>
<dbReference type="Gene3D" id="3.30.9.10">
    <property type="entry name" value="D-Amino Acid Oxidase, subunit A, domain 2"/>
    <property type="match status" value="1"/>
</dbReference>
<sequence>MKRDNLPWQTMAGPVSDPVYGGNADSVAVDNGPFRQDNGLPKVRNGLLAGNRLPERWAQHRLAHFVIAATGFDAGLDFLLTWQAWRAHRANAGANATLRRLHYLAMEPRPLSRAQLARAAAAWPELATLASELLAQYPSPLPGPHRLLLDEDSLVLDLWWCDVGQALDDLCHSRKTLVDAWYLGSSAATPDSVPGAKLARLSRSGATLATFATTGTIAETLGTAGFSVQSLPANGPIPERLCGKLTIAAPPMPLSGTPWDISQQAVPQPLRALVIGAGLAGCHSAAALARRGIPVTLLERGELAGEASGNGQGALYTRVSHRHSPVTDFALASFAHAVRQYRRAFRRGDLQQGEQGALCGSFHQVADAEQLKRMAPLLAAVPELAQVVDAATASTLLGVKQDHDGYWFPDSGWMQPAALCRQLVKHPLITLHSNCGSLQIQSAAQGWAAVSGSHTIATADIAVLAGGTTCTGFSGLEWLPLRPVRGQTTWLPPDAGFTALRAVLCHTGYVCPPIAAGQCIGATFDPGDTDPQLRNSDQTYNLRQLAGAVPAWADNLETMTAARLDGRVGWRCASPDYLPLVGPVPDRTAFALTYGALREDARCDIPIPGTYLPGLYVNTGHGSRGLTSTPLTAELIASQICEEPLPLEPELVRALSPARFLIRDLGRKRL</sequence>
<dbReference type="GO" id="GO:0032259">
    <property type="term" value="P:methylation"/>
    <property type="evidence" value="ECO:0007669"/>
    <property type="project" value="UniProtKB-KW"/>
</dbReference>
<dbReference type="GO" id="GO:0004808">
    <property type="term" value="F:tRNA (5-methylaminomethyl-2-thiouridylate)(34)-methyltransferase activity"/>
    <property type="evidence" value="ECO:0007669"/>
    <property type="project" value="UniProtKB-EC"/>
</dbReference>
<name>A0A2N5Y323_9GAMM</name>
<evidence type="ECO:0000256" key="7">
    <source>
        <dbReference type="ARBA" id="ARBA00022827"/>
    </source>
</evidence>
<evidence type="ECO:0000256" key="1">
    <source>
        <dbReference type="ARBA" id="ARBA00022490"/>
    </source>
</evidence>
<keyword evidence="14" id="KW-1185">Reference proteome</keyword>
<dbReference type="SUPFAM" id="SSF51905">
    <property type="entry name" value="FAD/NAD(P)-binding domain"/>
    <property type="match status" value="1"/>
</dbReference>
<evidence type="ECO:0000256" key="3">
    <source>
        <dbReference type="ARBA" id="ARBA00022630"/>
    </source>
</evidence>
<dbReference type="Pfam" id="PF01266">
    <property type="entry name" value="DAO"/>
    <property type="match status" value="1"/>
</dbReference>
<dbReference type="InterPro" id="IPR008471">
    <property type="entry name" value="MnmC-like_methylTransf"/>
</dbReference>
<evidence type="ECO:0000256" key="2">
    <source>
        <dbReference type="ARBA" id="ARBA00022603"/>
    </source>
</evidence>
<evidence type="ECO:0000256" key="8">
    <source>
        <dbReference type="ARBA" id="ARBA00023002"/>
    </source>
</evidence>
<comment type="similarity">
    <text evidence="10">In the N-terminal section; belongs to the methyltransferase superfamily. tRNA (mnm(5)s(2)U34)-methyltransferase family.</text>
</comment>
<dbReference type="EMBL" id="PKLZ01000007">
    <property type="protein sequence ID" value="PLW82767.1"/>
    <property type="molecule type" value="Genomic_DNA"/>
</dbReference>
<evidence type="ECO:0000256" key="10">
    <source>
        <dbReference type="HAMAP-Rule" id="MF_01102"/>
    </source>
</evidence>
<dbReference type="HAMAP" id="MF_01102">
    <property type="entry name" value="MnmC"/>
    <property type="match status" value="1"/>
</dbReference>
<evidence type="ECO:0000259" key="12">
    <source>
        <dbReference type="Pfam" id="PF05430"/>
    </source>
</evidence>
<dbReference type="SUPFAM" id="SSF54373">
    <property type="entry name" value="FAD-linked reductases, C-terminal domain"/>
    <property type="match status" value="1"/>
</dbReference>
<evidence type="ECO:0000313" key="13">
    <source>
        <dbReference type="EMBL" id="PLW82767.1"/>
    </source>
</evidence>
<feature type="region of interest" description="FAD-dependent cmnm(5)s(2)U34 oxidoreductase" evidence="10">
    <location>
        <begin position="275"/>
        <end position="670"/>
    </location>
</feature>
<keyword evidence="8 10" id="KW-0560">Oxidoreductase</keyword>
<evidence type="ECO:0000259" key="11">
    <source>
        <dbReference type="Pfam" id="PF01266"/>
    </source>
</evidence>
<keyword evidence="4 10" id="KW-0808">Transferase</keyword>
<dbReference type="InterPro" id="IPR006076">
    <property type="entry name" value="FAD-dep_OxRdtase"/>
</dbReference>
<comment type="similarity">
    <text evidence="10">In the C-terminal section; belongs to the DAO family.</text>
</comment>
<dbReference type="Gene3D" id="3.40.50.150">
    <property type="entry name" value="Vaccinia Virus protein VP39"/>
    <property type="match status" value="1"/>
</dbReference>
<evidence type="ECO:0000256" key="9">
    <source>
        <dbReference type="ARBA" id="ARBA00023268"/>
    </source>
</evidence>
<dbReference type="GO" id="GO:0016645">
    <property type="term" value="F:oxidoreductase activity, acting on the CH-NH group of donors"/>
    <property type="evidence" value="ECO:0007669"/>
    <property type="project" value="InterPro"/>
</dbReference>
<proteinExistence type="inferred from homology"/>